<gene>
    <name evidence="1" type="ORF">AN218_29355</name>
</gene>
<dbReference type="AlphaFoldDB" id="A0A1E7KTZ7"/>
<name>A0A1E7KTZ7_9ACTN</name>
<dbReference type="EMBL" id="LJGW01000520">
    <property type="protein sequence ID" value="OEV07392.1"/>
    <property type="molecule type" value="Genomic_DNA"/>
</dbReference>
<evidence type="ECO:0008006" key="3">
    <source>
        <dbReference type="Google" id="ProtNLM"/>
    </source>
</evidence>
<keyword evidence="2" id="KW-1185">Reference proteome</keyword>
<proteinExistence type="predicted"/>
<organism evidence="1 2">
    <name type="scientific">Streptomyces nanshensis</name>
    <dbReference type="NCBI Taxonomy" id="518642"/>
    <lineage>
        <taxon>Bacteria</taxon>
        <taxon>Bacillati</taxon>
        <taxon>Actinomycetota</taxon>
        <taxon>Actinomycetes</taxon>
        <taxon>Kitasatosporales</taxon>
        <taxon>Streptomycetaceae</taxon>
        <taxon>Streptomyces</taxon>
    </lineage>
</organism>
<dbReference type="InterPro" id="IPR016024">
    <property type="entry name" value="ARM-type_fold"/>
</dbReference>
<dbReference type="SUPFAM" id="SSF48371">
    <property type="entry name" value="ARM repeat"/>
    <property type="match status" value="1"/>
</dbReference>
<sequence>MNVQYGPWSTELDDEHHLAQALGATGTGRLLDRIRDPRAQAMSAVLRKKPIEAVLSARRWLTDSVVTGSWADENEALSFLGDLYRDNNEPALASTYYQRAGNAKRLEELSTSVGDLLLPVGQLRDEPWWVLRARATLISAQADLIEDHTVGTLLSDLTDLAARGRAGELSDSPTQALTLQATKSACTLASRGTPEQAGTLLELLASDVVREPNHYRHTDDEHAAACVEIAFAHPDLTMAALTRLFDLAEYDTHKALELLASHRVLELLAAREHRKDRLGKPGDAGMLTDDEQTTLRARAIQLAQQGGYLSDVMCSEIHPIHPSVRDRAEQARDRILNRPAPKPGHAELGTAMVTDSYLASSLADEDQEACLRKLLDVAGDPREVASTRQDALIGASNLVLEQSPDVKHETFQKSRAFVLGEQDGSHLDDELTGDSHPLSSFRINGGPASLCGHGLRLAAASATTIEEQEWVRDQALGFLRSDERSILQTAARTLNQLPREVTSNIDTSLLATHNHVGVRQLSAVLCMQNPERCLDTAMRLAGDSDGRVRRTLAEAAAYLAPDPPESATAILEALAQDPRHSVRVATHLHT</sequence>
<dbReference type="PATRIC" id="fig|518642.10.peg.5986"/>
<evidence type="ECO:0000313" key="1">
    <source>
        <dbReference type="EMBL" id="OEV07392.1"/>
    </source>
</evidence>
<dbReference type="InterPro" id="IPR011989">
    <property type="entry name" value="ARM-like"/>
</dbReference>
<reference evidence="1 2" key="1">
    <citation type="journal article" date="2016" name="Front. Microbiol.">
        <title>Comparative Genomics Analysis of Streptomyces Species Reveals Their Adaptation to the Marine Environment and Their Diversity at the Genomic Level.</title>
        <authorList>
            <person name="Tian X."/>
            <person name="Zhang Z."/>
            <person name="Yang T."/>
            <person name="Chen M."/>
            <person name="Li J."/>
            <person name="Chen F."/>
            <person name="Yang J."/>
            <person name="Li W."/>
            <person name="Zhang B."/>
            <person name="Zhang Z."/>
            <person name="Wu J."/>
            <person name="Zhang C."/>
            <person name="Long L."/>
            <person name="Xiao J."/>
        </authorList>
    </citation>
    <scope>NUCLEOTIDE SEQUENCE [LARGE SCALE GENOMIC DNA]</scope>
    <source>
        <strain evidence="1 2">SCSIO 10429</strain>
    </source>
</reference>
<comment type="caution">
    <text evidence="1">The sequence shown here is derived from an EMBL/GenBank/DDBJ whole genome shotgun (WGS) entry which is preliminary data.</text>
</comment>
<accession>A0A1E7KTZ7</accession>
<dbReference type="Proteomes" id="UP000176005">
    <property type="component" value="Unassembled WGS sequence"/>
</dbReference>
<protein>
    <recommendedName>
        <fullName evidence="3">HEAT repeat domain-containing protein</fullName>
    </recommendedName>
</protein>
<evidence type="ECO:0000313" key="2">
    <source>
        <dbReference type="Proteomes" id="UP000176005"/>
    </source>
</evidence>
<dbReference type="Gene3D" id="1.25.10.10">
    <property type="entry name" value="Leucine-rich Repeat Variant"/>
    <property type="match status" value="1"/>
</dbReference>